<sequence>MNIDSDKTIKDLIENSMKINSKAFNITRCILLGLLTFYKDGLQFRELKSLLGNISDGKLQSNLDFLLEMEYTKRIKIELDKKNIQVYMIGDPGKIEIKKILKWMEILKIVEGGKNEQ</sequence>
<dbReference type="SUPFAM" id="SSF46785">
    <property type="entry name" value="Winged helix' DNA-binding domain"/>
    <property type="match status" value="1"/>
</dbReference>
<evidence type="ECO:0000259" key="1">
    <source>
        <dbReference type="Pfam" id="PF13601"/>
    </source>
</evidence>
<feature type="domain" description="Winged helix DNA-binding" evidence="1">
    <location>
        <begin position="32"/>
        <end position="105"/>
    </location>
</feature>
<proteinExistence type="predicted"/>
<protein>
    <recommendedName>
        <fullName evidence="1">Winged helix DNA-binding domain-containing protein</fullName>
    </recommendedName>
</protein>
<dbReference type="EMBL" id="LAZR01037802">
    <property type="protein sequence ID" value="KKL21255.1"/>
    <property type="molecule type" value="Genomic_DNA"/>
</dbReference>
<evidence type="ECO:0000313" key="2">
    <source>
        <dbReference type="EMBL" id="KKL21255.1"/>
    </source>
</evidence>
<dbReference type="AlphaFoldDB" id="A0A0F9BHG6"/>
<name>A0A0F9BHG6_9ZZZZ</name>
<dbReference type="InterPro" id="IPR036390">
    <property type="entry name" value="WH_DNA-bd_sf"/>
</dbReference>
<gene>
    <name evidence="2" type="ORF">LCGC14_2447270</name>
</gene>
<organism evidence="2">
    <name type="scientific">marine sediment metagenome</name>
    <dbReference type="NCBI Taxonomy" id="412755"/>
    <lineage>
        <taxon>unclassified sequences</taxon>
        <taxon>metagenomes</taxon>
        <taxon>ecological metagenomes</taxon>
    </lineage>
</organism>
<accession>A0A0F9BHG6</accession>
<dbReference type="InterPro" id="IPR027395">
    <property type="entry name" value="WH_DNA-bd_dom"/>
</dbReference>
<dbReference type="Pfam" id="PF13601">
    <property type="entry name" value="HTH_34"/>
    <property type="match status" value="1"/>
</dbReference>
<reference evidence="2" key="1">
    <citation type="journal article" date="2015" name="Nature">
        <title>Complex archaea that bridge the gap between prokaryotes and eukaryotes.</title>
        <authorList>
            <person name="Spang A."/>
            <person name="Saw J.H."/>
            <person name="Jorgensen S.L."/>
            <person name="Zaremba-Niedzwiedzka K."/>
            <person name="Martijn J."/>
            <person name="Lind A.E."/>
            <person name="van Eijk R."/>
            <person name="Schleper C."/>
            <person name="Guy L."/>
            <person name="Ettema T.J."/>
        </authorList>
    </citation>
    <scope>NUCLEOTIDE SEQUENCE</scope>
</reference>
<comment type="caution">
    <text evidence="2">The sequence shown here is derived from an EMBL/GenBank/DDBJ whole genome shotgun (WGS) entry which is preliminary data.</text>
</comment>